<name>A0A507E104_9FUNG</name>
<dbReference type="PANTHER" id="PTHR10799">
    <property type="entry name" value="SNF2/RAD54 HELICASE FAMILY"/>
    <property type="match status" value="1"/>
</dbReference>
<dbReference type="Proteomes" id="UP000318582">
    <property type="component" value="Unassembled WGS sequence"/>
</dbReference>
<evidence type="ECO:0000256" key="4">
    <source>
        <dbReference type="ARBA" id="ARBA00022801"/>
    </source>
</evidence>
<dbReference type="GO" id="GO:0016787">
    <property type="term" value="F:hydrolase activity"/>
    <property type="evidence" value="ECO:0007669"/>
    <property type="project" value="UniProtKB-KW"/>
</dbReference>
<sequence>MLGAVSDVVTSQTLVEEASEHPGQELDLVKAQHRARLSILLQKASCFCSFIADNLEQRQSELRQCVNVSDPSLGLGIEVQAVTVVKEKEDTAAETEKENHEEWEPEPPVKVMLRKRTRPKKGDGQDERSKRAKRADTSAKISSRKTKAIYKPPPPESIPPPRTSRQPSLITGGTLREYQLVGMEWLISLYENGLNGILADEMGLGKTIQVIAFLAHLWEVGTRGPFLIVVPLSTLVNWVTEIQRFAPSLPVLLYHGSKEEREYMRRHKMNFTQPNFPIIVTTYEISMRDSAHLQMYAWQYIIVDEGHRLKNLDCKLIRELKTYRTANRLLLTGTPIQNNLSELWSLLNFVQPEMFSDRAAFEQCFDFGEDVTALASASTQKEILERQLETEFVTQLHEILKPFLLRRVKTEVELTLPTKREYVLYAPLTPLQKQLYHAAVTGSLRDTVMEILMGQNNLVDAPVETAKRTVRKDYTEIEFDDEFRVLDDLESDDENFDGEACESDDEAVPVVSDIKAKDAKRKAVDIALKTQNLQSPIVQLRKICNHPYLFNLGEVGYGNTNATAQNASDATTTQLPGIVTASGKMLVLERLLPKLFERGHRVLVFSQMTRVLDIIGEWCSDVKGWDYCRLDGSVGVHERRDEISRFEKTPTIPLFLLTTRAGGLGINLVSADTVIIFDSDWNPQMDLQAQDRVHRIGQTRSVVVYRLISRGTVEERVMGMAEGKRKLGEVIVHRGLFKGRHSDYKSTQKIRDEELAAILSAECEAASGFAEAERSSNGDWTGVLGDDDELERVLRRDGGQVEAGEAFKAVA</sequence>
<dbReference type="Gene3D" id="3.40.50.10810">
    <property type="entry name" value="Tandem AAA-ATPase domain"/>
    <property type="match status" value="1"/>
</dbReference>
<evidence type="ECO:0000259" key="11">
    <source>
        <dbReference type="PROSITE" id="PS51194"/>
    </source>
</evidence>
<evidence type="ECO:0000256" key="1">
    <source>
        <dbReference type="ARBA" id="ARBA00004123"/>
    </source>
</evidence>
<evidence type="ECO:0000256" key="7">
    <source>
        <dbReference type="ARBA" id="ARBA00023054"/>
    </source>
</evidence>
<feature type="compositionally biased region" description="Basic and acidic residues" evidence="9">
    <location>
        <begin position="89"/>
        <end position="102"/>
    </location>
</feature>
<protein>
    <submittedName>
        <fullName evidence="12">Uncharacterized protein</fullName>
    </submittedName>
</protein>
<keyword evidence="4" id="KW-0378">Hydrolase</keyword>
<feature type="compositionally biased region" description="Basic and acidic residues" evidence="9">
    <location>
        <begin position="120"/>
        <end position="137"/>
    </location>
</feature>
<dbReference type="InterPro" id="IPR014001">
    <property type="entry name" value="Helicase_ATP-bd"/>
</dbReference>
<accession>A0A507E104</accession>
<keyword evidence="6" id="KW-0067">ATP-binding</keyword>
<evidence type="ECO:0000256" key="6">
    <source>
        <dbReference type="ARBA" id="ARBA00022840"/>
    </source>
</evidence>
<dbReference type="AlphaFoldDB" id="A0A507E104"/>
<evidence type="ECO:0000256" key="8">
    <source>
        <dbReference type="ARBA" id="ARBA00023242"/>
    </source>
</evidence>
<evidence type="ECO:0000313" key="13">
    <source>
        <dbReference type="Proteomes" id="UP000318582"/>
    </source>
</evidence>
<dbReference type="InterPro" id="IPR027417">
    <property type="entry name" value="P-loop_NTPase"/>
</dbReference>
<dbReference type="SUPFAM" id="SSF52540">
    <property type="entry name" value="P-loop containing nucleoside triphosphate hydrolases"/>
    <property type="match status" value="2"/>
</dbReference>
<dbReference type="Pfam" id="PF00176">
    <property type="entry name" value="SNF2-rel_dom"/>
    <property type="match status" value="1"/>
</dbReference>
<comment type="caution">
    <text evidence="12">The sequence shown here is derived from an EMBL/GenBank/DDBJ whole genome shotgun (WGS) entry which is preliminary data.</text>
</comment>
<dbReference type="InterPro" id="IPR038718">
    <property type="entry name" value="SNF2-like_sf"/>
</dbReference>
<organism evidence="12 13">
    <name type="scientific">Powellomyces hirtus</name>
    <dbReference type="NCBI Taxonomy" id="109895"/>
    <lineage>
        <taxon>Eukaryota</taxon>
        <taxon>Fungi</taxon>
        <taxon>Fungi incertae sedis</taxon>
        <taxon>Chytridiomycota</taxon>
        <taxon>Chytridiomycota incertae sedis</taxon>
        <taxon>Chytridiomycetes</taxon>
        <taxon>Spizellomycetales</taxon>
        <taxon>Powellomycetaceae</taxon>
        <taxon>Powellomyces</taxon>
    </lineage>
</organism>
<keyword evidence="8" id="KW-0539">Nucleus</keyword>
<dbReference type="SMART" id="SM00490">
    <property type="entry name" value="HELICc"/>
    <property type="match status" value="1"/>
</dbReference>
<evidence type="ECO:0000256" key="5">
    <source>
        <dbReference type="ARBA" id="ARBA00022806"/>
    </source>
</evidence>
<keyword evidence="7" id="KW-0175">Coiled coil</keyword>
<dbReference type="GO" id="GO:0004386">
    <property type="term" value="F:helicase activity"/>
    <property type="evidence" value="ECO:0007669"/>
    <property type="project" value="UniProtKB-KW"/>
</dbReference>
<evidence type="ECO:0000313" key="12">
    <source>
        <dbReference type="EMBL" id="TPX57451.1"/>
    </source>
</evidence>
<gene>
    <name evidence="12" type="ORF">PhCBS80983_g03825</name>
</gene>
<dbReference type="GO" id="GO:0005524">
    <property type="term" value="F:ATP binding"/>
    <property type="evidence" value="ECO:0007669"/>
    <property type="project" value="UniProtKB-KW"/>
</dbReference>
<dbReference type="SMART" id="SM00487">
    <property type="entry name" value="DEXDc"/>
    <property type="match status" value="1"/>
</dbReference>
<evidence type="ECO:0000256" key="9">
    <source>
        <dbReference type="SAM" id="MobiDB-lite"/>
    </source>
</evidence>
<evidence type="ECO:0000259" key="10">
    <source>
        <dbReference type="PROSITE" id="PS51192"/>
    </source>
</evidence>
<dbReference type="Gene3D" id="3.40.50.300">
    <property type="entry name" value="P-loop containing nucleotide triphosphate hydrolases"/>
    <property type="match status" value="1"/>
</dbReference>
<feature type="compositionally biased region" description="Pro residues" evidence="9">
    <location>
        <begin position="151"/>
        <end position="162"/>
    </location>
</feature>
<comment type="similarity">
    <text evidence="2">Belongs to the SNF2/RAD54 helicase family.</text>
</comment>
<dbReference type="PROSITE" id="PS51192">
    <property type="entry name" value="HELICASE_ATP_BIND_1"/>
    <property type="match status" value="1"/>
</dbReference>
<dbReference type="InterPro" id="IPR001650">
    <property type="entry name" value="Helicase_C-like"/>
</dbReference>
<keyword evidence="13" id="KW-1185">Reference proteome</keyword>
<dbReference type="InterPro" id="IPR049730">
    <property type="entry name" value="SNF2/RAD54-like_C"/>
</dbReference>
<dbReference type="InterPro" id="IPR000330">
    <property type="entry name" value="SNF2_N"/>
</dbReference>
<dbReference type="EMBL" id="QEAQ01000052">
    <property type="protein sequence ID" value="TPX57451.1"/>
    <property type="molecule type" value="Genomic_DNA"/>
</dbReference>
<dbReference type="FunFam" id="3.40.50.10810:FF:000015">
    <property type="entry name" value="lymphoid-specific helicase isoform X1"/>
    <property type="match status" value="1"/>
</dbReference>
<comment type="subcellular location">
    <subcellularLocation>
        <location evidence="1">Nucleus</location>
    </subcellularLocation>
</comment>
<proteinExistence type="inferred from homology"/>
<dbReference type="PROSITE" id="PS51194">
    <property type="entry name" value="HELICASE_CTER"/>
    <property type="match status" value="1"/>
</dbReference>
<keyword evidence="5" id="KW-0347">Helicase</keyword>
<dbReference type="Pfam" id="PF00271">
    <property type="entry name" value="Helicase_C"/>
    <property type="match status" value="1"/>
</dbReference>
<reference evidence="12 13" key="1">
    <citation type="journal article" date="2019" name="Sci. Rep.">
        <title>Comparative genomics of chytrid fungi reveal insights into the obligate biotrophic and pathogenic lifestyle of Synchytrium endobioticum.</title>
        <authorList>
            <person name="van de Vossenberg B.T.L.H."/>
            <person name="Warris S."/>
            <person name="Nguyen H.D.T."/>
            <person name="van Gent-Pelzer M.P.E."/>
            <person name="Joly D.L."/>
            <person name="van de Geest H.C."/>
            <person name="Bonants P.J.M."/>
            <person name="Smith D.S."/>
            <person name="Levesque C.A."/>
            <person name="van der Lee T.A.J."/>
        </authorList>
    </citation>
    <scope>NUCLEOTIDE SEQUENCE [LARGE SCALE GENOMIC DNA]</scope>
    <source>
        <strain evidence="12 13">CBS 809.83</strain>
    </source>
</reference>
<dbReference type="STRING" id="109895.A0A507E104"/>
<dbReference type="CDD" id="cd18793">
    <property type="entry name" value="SF2_C_SNF"/>
    <property type="match status" value="1"/>
</dbReference>
<keyword evidence="3" id="KW-0547">Nucleotide-binding</keyword>
<dbReference type="GO" id="GO:0005634">
    <property type="term" value="C:nucleus"/>
    <property type="evidence" value="ECO:0007669"/>
    <property type="project" value="UniProtKB-SubCell"/>
</dbReference>
<feature type="domain" description="Helicase ATP-binding" evidence="10">
    <location>
        <begin position="187"/>
        <end position="353"/>
    </location>
</feature>
<evidence type="ECO:0000256" key="2">
    <source>
        <dbReference type="ARBA" id="ARBA00007025"/>
    </source>
</evidence>
<evidence type="ECO:0000256" key="3">
    <source>
        <dbReference type="ARBA" id="ARBA00022741"/>
    </source>
</evidence>
<feature type="domain" description="Helicase C-terminal" evidence="11">
    <location>
        <begin position="587"/>
        <end position="751"/>
    </location>
</feature>
<feature type="region of interest" description="Disordered" evidence="9">
    <location>
        <begin position="89"/>
        <end position="169"/>
    </location>
</feature>